<evidence type="ECO:0000313" key="2">
    <source>
        <dbReference type="EMBL" id="CAB4923468.1"/>
    </source>
</evidence>
<name>A0A6J7HUJ8_9ZZZZ</name>
<dbReference type="AlphaFoldDB" id="A0A6J7HUJ8"/>
<evidence type="ECO:0000256" key="1">
    <source>
        <dbReference type="SAM" id="Phobius"/>
    </source>
</evidence>
<keyword evidence="1" id="KW-0812">Transmembrane</keyword>
<keyword evidence="1" id="KW-1133">Transmembrane helix</keyword>
<proteinExistence type="predicted"/>
<feature type="transmembrane region" description="Helical" evidence="1">
    <location>
        <begin position="86"/>
        <end position="104"/>
    </location>
</feature>
<protein>
    <submittedName>
        <fullName evidence="2">Unannotated protein</fullName>
    </submittedName>
</protein>
<accession>A0A6J7HUJ8</accession>
<organism evidence="2">
    <name type="scientific">freshwater metagenome</name>
    <dbReference type="NCBI Taxonomy" id="449393"/>
    <lineage>
        <taxon>unclassified sequences</taxon>
        <taxon>metagenomes</taxon>
        <taxon>ecological metagenomes</taxon>
    </lineage>
</organism>
<feature type="transmembrane region" description="Helical" evidence="1">
    <location>
        <begin position="51"/>
        <end position="74"/>
    </location>
</feature>
<sequence length="166" mass="18437">MVFATRDLHQIRPVARPGHEAKNLNAAPAEQLSHLSSAWSDGGGVLKLYGLLFRVILFVQVLFVQVLFRVILFIEVFFVEVLLEGLLFEGLLLVQILFLLLVWVCHEACLVPARTVMSFDANGTTAEPAWRTPGRKELLCGLGKGCSLSYAQRELRLLSNGVVFSI</sequence>
<reference evidence="2" key="1">
    <citation type="submission" date="2020-05" db="EMBL/GenBank/DDBJ databases">
        <authorList>
            <person name="Chiriac C."/>
            <person name="Salcher M."/>
            <person name="Ghai R."/>
            <person name="Kavagutti S V."/>
        </authorList>
    </citation>
    <scope>NUCLEOTIDE SEQUENCE</scope>
</reference>
<keyword evidence="1" id="KW-0472">Membrane</keyword>
<gene>
    <name evidence="2" type="ORF">UFOPK3519_02057</name>
</gene>
<dbReference type="EMBL" id="CAFBMG010000274">
    <property type="protein sequence ID" value="CAB4923468.1"/>
    <property type="molecule type" value="Genomic_DNA"/>
</dbReference>